<accession>A0A9E7FTD2</accession>
<dbReference type="GO" id="GO:0005694">
    <property type="term" value="C:chromosome"/>
    <property type="evidence" value="ECO:0007669"/>
    <property type="project" value="UniProtKB-SubCell"/>
</dbReference>
<dbReference type="SUPFAM" id="SSF88697">
    <property type="entry name" value="PUA domain-like"/>
    <property type="match status" value="1"/>
</dbReference>
<evidence type="ECO:0000259" key="8">
    <source>
        <dbReference type="PROSITE" id="PS50867"/>
    </source>
</evidence>
<dbReference type="InterPro" id="IPR001214">
    <property type="entry name" value="SET_dom"/>
</dbReference>
<name>A0A9E7FTD2_9LILI</name>
<dbReference type="InterPro" id="IPR003105">
    <property type="entry name" value="SRA_YDG"/>
</dbReference>
<organism evidence="10 11">
    <name type="scientific">Musa troglodytarum</name>
    <name type="common">fe'i banana</name>
    <dbReference type="NCBI Taxonomy" id="320322"/>
    <lineage>
        <taxon>Eukaryota</taxon>
        <taxon>Viridiplantae</taxon>
        <taxon>Streptophyta</taxon>
        <taxon>Embryophyta</taxon>
        <taxon>Tracheophyta</taxon>
        <taxon>Spermatophyta</taxon>
        <taxon>Magnoliopsida</taxon>
        <taxon>Liliopsida</taxon>
        <taxon>Zingiberales</taxon>
        <taxon>Musaceae</taxon>
        <taxon>Musa</taxon>
    </lineage>
</organism>
<dbReference type="InterPro" id="IPR015947">
    <property type="entry name" value="PUA-like_sf"/>
</dbReference>
<dbReference type="GO" id="GO:0003690">
    <property type="term" value="F:double-stranded DNA binding"/>
    <property type="evidence" value="ECO:0007669"/>
    <property type="project" value="TreeGrafter"/>
</dbReference>
<keyword evidence="3" id="KW-0156">Chromatin regulator</keyword>
<dbReference type="SMART" id="SM00317">
    <property type="entry name" value="SET"/>
    <property type="match status" value="1"/>
</dbReference>
<dbReference type="AlphaFoldDB" id="A0A9E7FTD2"/>
<dbReference type="GO" id="GO:0005634">
    <property type="term" value="C:nucleus"/>
    <property type="evidence" value="ECO:0007669"/>
    <property type="project" value="UniProtKB-SubCell"/>
</dbReference>
<dbReference type="InterPro" id="IPR007728">
    <property type="entry name" value="Pre-SET_dom"/>
</dbReference>
<dbReference type="PANTHER" id="PTHR45660:SF13">
    <property type="entry name" value="HISTONE-LYSINE N-METHYLTRANSFERASE SETMAR"/>
    <property type="match status" value="1"/>
</dbReference>
<evidence type="ECO:0000256" key="6">
    <source>
        <dbReference type="SAM" id="MobiDB-lite"/>
    </source>
</evidence>
<feature type="region of interest" description="Disordered" evidence="6">
    <location>
        <begin position="163"/>
        <end position="252"/>
    </location>
</feature>
<reference evidence="10" key="1">
    <citation type="submission" date="2022-05" db="EMBL/GenBank/DDBJ databases">
        <title>The Musa troglodytarum L. genome provides insights into the mechanism of non-climacteric behaviour and enrichment of carotenoids.</title>
        <authorList>
            <person name="Wang J."/>
        </authorList>
    </citation>
    <scope>NUCLEOTIDE SEQUENCE</scope>
    <source>
        <tissue evidence="10">Leaf</tissue>
    </source>
</reference>
<dbReference type="InterPro" id="IPR025794">
    <property type="entry name" value="H3-K9-MeTrfase_plant"/>
</dbReference>
<evidence type="ECO:0000313" key="10">
    <source>
        <dbReference type="EMBL" id="URE02596.1"/>
    </source>
</evidence>
<proteinExistence type="predicted"/>
<dbReference type="Gene3D" id="2.30.280.10">
    <property type="entry name" value="SRA-YDG"/>
    <property type="match status" value="1"/>
</dbReference>
<keyword evidence="11" id="KW-1185">Reference proteome</keyword>
<dbReference type="PROSITE" id="PS51015">
    <property type="entry name" value="YDG"/>
    <property type="match status" value="1"/>
</dbReference>
<keyword evidence="4 5" id="KW-0539">Nucleus</keyword>
<comment type="subcellular location">
    <subcellularLocation>
        <location evidence="1">Chromosome</location>
    </subcellularLocation>
    <subcellularLocation>
        <location evidence="5">Nucleus</location>
    </subcellularLocation>
</comment>
<dbReference type="GO" id="GO:0008270">
    <property type="term" value="F:zinc ion binding"/>
    <property type="evidence" value="ECO:0007669"/>
    <property type="project" value="InterPro"/>
</dbReference>
<evidence type="ECO:0000256" key="3">
    <source>
        <dbReference type="ARBA" id="ARBA00022853"/>
    </source>
</evidence>
<dbReference type="Pfam" id="PF02182">
    <property type="entry name" value="SAD_SRA"/>
    <property type="match status" value="1"/>
</dbReference>
<dbReference type="InterPro" id="IPR051357">
    <property type="entry name" value="H3K9_HMTase_SUVAR3-9"/>
</dbReference>
<dbReference type="Gene3D" id="2.170.270.10">
    <property type="entry name" value="SET domain"/>
    <property type="match status" value="1"/>
</dbReference>
<dbReference type="PROSITE" id="PS51575">
    <property type="entry name" value="SAM_MT43_SUVAR39_2"/>
    <property type="match status" value="1"/>
</dbReference>
<dbReference type="OrthoDB" id="5792673at2759"/>
<evidence type="ECO:0000256" key="2">
    <source>
        <dbReference type="ARBA" id="ARBA00022454"/>
    </source>
</evidence>
<dbReference type="SMART" id="SM00468">
    <property type="entry name" value="PreSET"/>
    <property type="match status" value="1"/>
</dbReference>
<dbReference type="GO" id="GO:0042054">
    <property type="term" value="F:histone methyltransferase activity"/>
    <property type="evidence" value="ECO:0007669"/>
    <property type="project" value="InterPro"/>
</dbReference>
<gene>
    <name evidence="10" type="ORF">MUK42_19682</name>
</gene>
<feature type="domain" description="Pre-SET" evidence="8">
    <location>
        <begin position="522"/>
        <end position="583"/>
    </location>
</feature>
<dbReference type="Pfam" id="PF05033">
    <property type="entry name" value="Pre-SET"/>
    <property type="match status" value="1"/>
</dbReference>
<dbReference type="Proteomes" id="UP001055439">
    <property type="component" value="Chromosome 5"/>
</dbReference>
<feature type="region of interest" description="Disordered" evidence="6">
    <location>
        <begin position="1"/>
        <end position="22"/>
    </location>
</feature>
<feature type="compositionally biased region" description="Polar residues" evidence="6">
    <location>
        <begin position="165"/>
        <end position="182"/>
    </location>
</feature>
<dbReference type="PANTHER" id="PTHR45660">
    <property type="entry name" value="HISTONE-LYSINE N-METHYLTRANSFERASE SETMAR"/>
    <property type="match status" value="1"/>
</dbReference>
<dbReference type="EMBL" id="CP097507">
    <property type="protein sequence ID" value="URE02596.1"/>
    <property type="molecule type" value="Genomic_DNA"/>
</dbReference>
<evidence type="ECO:0000313" key="11">
    <source>
        <dbReference type="Proteomes" id="UP001055439"/>
    </source>
</evidence>
<protein>
    <submittedName>
        <fullName evidence="10">Histone-lysine N-methyltransferase, H3 lysine-9 specific</fullName>
    </submittedName>
</protein>
<dbReference type="InterPro" id="IPR036987">
    <property type="entry name" value="SRA-YDG_sf"/>
</dbReference>
<feature type="compositionally biased region" description="Polar residues" evidence="6">
    <location>
        <begin position="210"/>
        <end position="225"/>
    </location>
</feature>
<evidence type="ECO:0000256" key="5">
    <source>
        <dbReference type="PROSITE-ProRule" id="PRU00358"/>
    </source>
</evidence>
<sequence length="770" mass="85181">MGKKMTAGGHRNARGRSQACPLPEIFATDVQSEAHSIDTVRSPPSKSLLSPHSSLNFRVLQMEERSNCAPHSWNESVVLDVKPLRSLAPMYPAPLGQKNTFSPPNAPPFVCVTTPFGSFTTESAFPLGFCPLFPSFAASHDVNQKPVDANFVNDANGFARASEGSDINGSLHNASPSPSFQTPPAAIVSFNNEGPLASGASPPSGRTIKRSSCSNSIHIGNSETEGSNKKKIKTRRPKATGGDLSLLPSSSHDPREPVEVVLMTFDALRRRLMQLDESKRLRPDLKAGTIMMSSDLRANMVKRIGQVPGVAVGDIFYFRIEMCLVGLHGQSVAGIDYMTARFGNEDDPVALGVVSAGVYDNEEDNVDVLIYSGQGSSSKDDQKLERGNLALEKSLHRANEIRVIRSAKDPFVLNGKIYIYDGLYKIHESWVEKGKSGFNTFKYKFLREPGQPDGIAVWKMIERWKQNPSSRGNVILPDLSSGIENTPVCLVNDVDDNRGPRYFAYSTTVSYSKPITSSRPLHSCMCNSLCMPGDSNCSCLHQNGGFLPYSPNGILISCKPLIYECSVSCQCPTNCRNRVTQRGVQLHFEVFRTRDRGWGLRCWDAIRAGTFICEYVGEVTESIQGVEYDDENDYIFQPRHADQGFKWNYVPELLGEPSRVDLSEASKPLSFIIHSKNMGNISRFMNHSCSPNVFWQPVVHDHGDDGFPHIMFFATKHIPPMTELTYDYGPSSADMGDYVQSRRTKECFCGSTHKNLRPILNVLLEVTYLS</sequence>
<dbReference type="SUPFAM" id="SSF82199">
    <property type="entry name" value="SET domain"/>
    <property type="match status" value="1"/>
</dbReference>
<keyword evidence="2" id="KW-0158">Chromosome</keyword>
<dbReference type="Pfam" id="PF00856">
    <property type="entry name" value="SET"/>
    <property type="match status" value="1"/>
</dbReference>
<feature type="domain" description="SET" evidence="7">
    <location>
        <begin position="586"/>
        <end position="729"/>
    </location>
</feature>
<dbReference type="InterPro" id="IPR046341">
    <property type="entry name" value="SET_dom_sf"/>
</dbReference>
<dbReference type="PROSITE" id="PS50867">
    <property type="entry name" value="PRE_SET"/>
    <property type="match status" value="1"/>
</dbReference>
<evidence type="ECO:0000256" key="1">
    <source>
        <dbReference type="ARBA" id="ARBA00004286"/>
    </source>
</evidence>
<evidence type="ECO:0000259" key="7">
    <source>
        <dbReference type="PROSITE" id="PS50280"/>
    </source>
</evidence>
<dbReference type="SMART" id="SM00466">
    <property type="entry name" value="SRA"/>
    <property type="match status" value="1"/>
</dbReference>
<feature type="compositionally biased region" description="Basic residues" evidence="6">
    <location>
        <begin position="229"/>
        <end position="238"/>
    </location>
</feature>
<feature type="domain" description="YDG" evidence="9">
    <location>
        <begin position="305"/>
        <end position="447"/>
    </location>
</feature>
<evidence type="ECO:0000259" key="9">
    <source>
        <dbReference type="PROSITE" id="PS51015"/>
    </source>
</evidence>
<evidence type="ECO:0000256" key="4">
    <source>
        <dbReference type="ARBA" id="ARBA00023242"/>
    </source>
</evidence>
<dbReference type="PROSITE" id="PS50280">
    <property type="entry name" value="SET"/>
    <property type="match status" value="1"/>
</dbReference>